<dbReference type="InterPro" id="IPR022761">
    <property type="entry name" value="Fumarate_lyase_N"/>
</dbReference>
<evidence type="ECO:0000256" key="6">
    <source>
        <dbReference type="HAMAP-Rule" id="MF_00006"/>
    </source>
</evidence>
<keyword evidence="4 6" id="KW-0028">Amino-acid biosynthesis</keyword>
<keyword evidence="6" id="KW-0963">Cytoplasm</keyword>
<dbReference type="PANTHER" id="PTHR43814">
    <property type="entry name" value="ARGININOSUCCINATE LYASE"/>
    <property type="match status" value="1"/>
</dbReference>
<dbReference type="Pfam" id="PF14698">
    <property type="entry name" value="ASL_C2"/>
    <property type="match status" value="1"/>
</dbReference>
<dbReference type="PRINTS" id="PR00149">
    <property type="entry name" value="FUMRATELYASE"/>
</dbReference>
<dbReference type="PRINTS" id="PR00145">
    <property type="entry name" value="ARGSUCLYASE"/>
</dbReference>
<proteinExistence type="inferred from homology"/>
<dbReference type="InterPro" id="IPR029419">
    <property type="entry name" value="Arg_succ_lyase_C"/>
</dbReference>
<sequence length="471" mass="53393">MAKKTEQDGKIKKAWAGRFRDSMAASAEKFSSSIHYDVRLYKQDIVQSVAYAKALFKVQILSEAEYKKIVKALEDILKGIEKGKINLRPELEDLHMNIEALLIEKVGSMGKKLHSGRSRNDQVATDLRMYVKYEVTEAVMLIRKVQTILLDLAEANIKVIVPGYTHMQRAQPVLLSHHLMAYYEMLERDKIRFLKVGEGADVLVLGSGALAGTNFNIDREMLAKELGFSKVSRNSMDAVSDRDFLLDFLQASSVLMMHLSRFCEEIIIWSTFEFDFYRLSDKYSTGSSIMPQKKNPDIAELIRGKTGRVYGHLMAMLTVMKGLPMTYNRDLQEDKEGLFDTTDTIKSVLEIFAEMLATIEVNGELMSRSAKKGFLTSTDLAYYLVRRGVPFREAHEIVGEVVAYCEDSNMQIEYLSLKQLKQFSPHFTYDVTRILSTESSIANKDVTGGTAPKKVKEAIKRARKNLAHDKA</sequence>
<dbReference type="Proteomes" id="UP000177309">
    <property type="component" value="Unassembled WGS sequence"/>
</dbReference>
<keyword evidence="5 6" id="KW-0456">Lyase</keyword>
<dbReference type="GO" id="GO:0042450">
    <property type="term" value="P:L-arginine biosynthetic process via ornithine"/>
    <property type="evidence" value="ECO:0007669"/>
    <property type="project" value="UniProtKB-UniRule"/>
</dbReference>
<dbReference type="GO" id="GO:0004056">
    <property type="term" value="F:argininosuccinate lyase activity"/>
    <property type="evidence" value="ECO:0007669"/>
    <property type="project" value="UniProtKB-UniRule"/>
</dbReference>
<comment type="pathway">
    <text evidence="1 6">Amino-acid biosynthesis; L-arginine biosynthesis; L-arginine from L-ornithine and carbamoyl phosphate: step 3/3.</text>
</comment>
<dbReference type="InterPro" id="IPR008948">
    <property type="entry name" value="L-Aspartase-like"/>
</dbReference>
<comment type="subcellular location">
    <subcellularLocation>
        <location evidence="6">Cytoplasm</location>
    </subcellularLocation>
</comment>
<dbReference type="FunFam" id="1.10.275.10:FF:000002">
    <property type="entry name" value="Argininosuccinate lyase"/>
    <property type="match status" value="1"/>
</dbReference>
<evidence type="ECO:0000256" key="1">
    <source>
        <dbReference type="ARBA" id="ARBA00004941"/>
    </source>
</evidence>
<dbReference type="InterPro" id="IPR000362">
    <property type="entry name" value="Fumarate_lyase_fam"/>
</dbReference>
<evidence type="ECO:0000259" key="7">
    <source>
        <dbReference type="Pfam" id="PF00206"/>
    </source>
</evidence>
<dbReference type="GO" id="GO:0005829">
    <property type="term" value="C:cytosol"/>
    <property type="evidence" value="ECO:0007669"/>
    <property type="project" value="TreeGrafter"/>
</dbReference>
<feature type="domain" description="Argininosuccinate lyase C-terminal" evidence="8">
    <location>
        <begin position="374"/>
        <end position="442"/>
    </location>
</feature>
<comment type="similarity">
    <text evidence="6">Belongs to the lyase 1 family. Argininosuccinate lyase subfamily.</text>
</comment>
<evidence type="ECO:0000256" key="4">
    <source>
        <dbReference type="ARBA" id="ARBA00022605"/>
    </source>
</evidence>
<dbReference type="FunFam" id="1.10.40.30:FF:000001">
    <property type="entry name" value="Argininosuccinate lyase"/>
    <property type="match status" value="1"/>
</dbReference>
<accession>A0A1F4TQT3</accession>
<dbReference type="InterPro" id="IPR009049">
    <property type="entry name" value="Argininosuccinate_lyase"/>
</dbReference>
<dbReference type="InterPro" id="IPR020557">
    <property type="entry name" value="Fumarate_lyase_CS"/>
</dbReference>
<dbReference type="UniPathway" id="UPA00068">
    <property type="reaction ID" value="UER00114"/>
</dbReference>
<dbReference type="SUPFAM" id="SSF48557">
    <property type="entry name" value="L-aspartase-like"/>
    <property type="match status" value="1"/>
</dbReference>
<dbReference type="Gene3D" id="1.20.200.10">
    <property type="entry name" value="Fumarase/aspartase (Central domain)"/>
    <property type="match status" value="1"/>
</dbReference>
<name>A0A1F4TQT3_UNCSA</name>
<dbReference type="PANTHER" id="PTHR43814:SF1">
    <property type="entry name" value="ARGININOSUCCINATE LYASE"/>
    <property type="match status" value="1"/>
</dbReference>
<dbReference type="Gene3D" id="1.10.275.10">
    <property type="entry name" value="Fumarase/aspartase (N-terminal domain)"/>
    <property type="match status" value="1"/>
</dbReference>
<evidence type="ECO:0000256" key="2">
    <source>
        <dbReference type="ARBA" id="ARBA00012338"/>
    </source>
</evidence>
<dbReference type="AlphaFoldDB" id="A0A1F4TQT3"/>
<dbReference type="Gene3D" id="1.10.40.30">
    <property type="entry name" value="Fumarase/aspartase (C-terminal domain)"/>
    <property type="match status" value="1"/>
</dbReference>
<dbReference type="NCBIfam" id="TIGR00838">
    <property type="entry name" value="argH"/>
    <property type="match status" value="1"/>
</dbReference>
<dbReference type="HAMAP" id="MF_00006">
    <property type="entry name" value="Arg_succ_lyase"/>
    <property type="match status" value="1"/>
</dbReference>
<dbReference type="FunFam" id="1.20.200.10:FF:000002">
    <property type="entry name" value="Argininosuccinate lyase"/>
    <property type="match status" value="1"/>
</dbReference>
<dbReference type="Pfam" id="PF00206">
    <property type="entry name" value="Lyase_1"/>
    <property type="match status" value="1"/>
</dbReference>
<dbReference type="InterPro" id="IPR024083">
    <property type="entry name" value="Fumarase/histidase_N"/>
</dbReference>
<keyword evidence="3 6" id="KW-0055">Arginine biosynthesis</keyword>
<protein>
    <recommendedName>
        <fullName evidence="2 6">Argininosuccinate lyase</fullName>
        <shortName evidence="6">ASAL</shortName>
        <ecNumber evidence="2 6">4.3.2.1</ecNumber>
    </recommendedName>
    <alternativeName>
        <fullName evidence="6">Arginosuccinase</fullName>
    </alternativeName>
</protein>
<evidence type="ECO:0000256" key="3">
    <source>
        <dbReference type="ARBA" id="ARBA00022571"/>
    </source>
</evidence>
<dbReference type="EMBL" id="MEUI01000011">
    <property type="protein sequence ID" value="OGC34949.1"/>
    <property type="molecule type" value="Genomic_DNA"/>
</dbReference>
<comment type="catalytic activity">
    <reaction evidence="6">
        <text>2-(N(omega)-L-arginino)succinate = fumarate + L-arginine</text>
        <dbReference type="Rhea" id="RHEA:24020"/>
        <dbReference type="ChEBI" id="CHEBI:29806"/>
        <dbReference type="ChEBI" id="CHEBI:32682"/>
        <dbReference type="ChEBI" id="CHEBI:57472"/>
        <dbReference type="EC" id="4.3.2.1"/>
    </reaction>
</comment>
<feature type="domain" description="Fumarate lyase N-terminal" evidence="7">
    <location>
        <begin position="17"/>
        <end position="311"/>
    </location>
</feature>
<dbReference type="EC" id="4.3.2.1" evidence="2 6"/>
<evidence type="ECO:0000259" key="8">
    <source>
        <dbReference type="Pfam" id="PF14698"/>
    </source>
</evidence>
<evidence type="ECO:0000313" key="10">
    <source>
        <dbReference type="Proteomes" id="UP000177309"/>
    </source>
</evidence>
<evidence type="ECO:0000313" key="9">
    <source>
        <dbReference type="EMBL" id="OGC34949.1"/>
    </source>
</evidence>
<dbReference type="CDD" id="cd01359">
    <property type="entry name" value="Argininosuccinate_lyase"/>
    <property type="match status" value="1"/>
</dbReference>
<dbReference type="PROSITE" id="PS00163">
    <property type="entry name" value="FUMARATE_LYASES"/>
    <property type="match status" value="1"/>
</dbReference>
<organism evidence="9 10">
    <name type="scientific">candidate division WOR-1 bacterium RIFOXYC2_FULL_41_25</name>
    <dbReference type="NCBI Taxonomy" id="1802586"/>
    <lineage>
        <taxon>Bacteria</taxon>
        <taxon>Bacillati</taxon>
        <taxon>Saganbacteria</taxon>
    </lineage>
</organism>
<reference evidence="9 10" key="1">
    <citation type="journal article" date="2016" name="Nat. Commun.">
        <title>Thousands of microbial genomes shed light on interconnected biogeochemical processes in an aquifer system.</title>
        <authorList>
            <person name="Anantharaman K."/>
            <person name="Brown C.T."/>
            <person name="Hug L.A."/>
            <person name="Sharon I."/>
            <person name="Castelle C.J."/>
            <person name="Probst A.J."/>
            <person name="Thomas B.C."/>
            <person name="Singh A."/>
            <person name="Wilkins M.J."/>
            <person name="Karaoz U."/>
            <person name="Brodie E.L."/>
            <person name="Williams K.H."/>
            <person name="Hubbard S.S."/>
            <person name="Banfield J.F."/>
        </authorList>
    </citation>
    <scope>NUCLEOTIDE SEQUENCE [LARGE SCALE GENOMIC DNA]</scope>
</reference>
<gene>
    <name evidence="6" type="primary">argH</name>
    <name evidence="9" type="ORF">A2462_05070</name>
</gene>
<comment type="caution">
    <text evidence="9">The sequence shown here is derived from an EMBL/GenBank/DDBJ whole genome shotgun (WGS) entry which is preliminary data.</text>
</comment>
<evidence type="ECO:0000256" key="5">
    <source>
        <dbReference type="ARBA" id="ARBA00023239"/>
    </source>
</evidence>